<keyword evidence="2" id="KW-0812">Transmembrane</keyword>
<keyword evidence="2" id="KW-0472">Membrane</keyword>
<keyword evidence="2" id="KW-1133">Transmembrane helix</keyword>
<gene>
    <name evidence="4" type="ORF">AVEN_159205_1</name>
</gene>
<dbReference type="SMART" id="SM00032">
    <property type="entry name" value="CCP"/>
    <property type="match status" value="1"/>
</dbReference>
<evidence type="ECO:0000313" key="5">
    <source>
        <dbReference type="Proteomes" id="UP000499080"/>
    </source>
</evidence>
<keyword evidence="1" id="KW-1015">Disulfide bond</keyword>
<dbReference type="EMBL" id="BGPR01010373">
    <property type="protein sequence ID" value="GBN45861.1"/>
    <property type="molecule type" value="Genomic_DNA"/>
</dbReference>
<keyword evidence="5" id="KW-1185">Reference proteome</keyword>
<feature type="domain" description="Sushi" evidence="3">
    <location>
        <begin position="6"/>
        <end position="58"/>
    </location>
</feature>
<dbReference type="AlphaFoldDB" id="A0A4Y2P3F1"/>
<dbReference type="OrthoDB" id="6453690at2759"/>
<reference evidence="4 5" key="1">
    <citation type="journal article" date="2019" name="Sci. Rep.">
        <title>Orb-weaving spider Araneus ventricosus genome elucidates the spidroin gene catalogue.</title>
        <authorList>
            <person name="Kono N."/>
            <person name="Nakamura H."/>
            <person name="Ohtoshi R."/>
            <person name="Moran D.A.P."/>
            <person name="Shinohara A."/>
            <person name="Yoshida Y."/>
            <person name="Fujiwara M."/>
            <person name="Mori M."/>
            <person name="Tomita M."/>
            <person name="Arakawa K."/>
        </authorList>
    </citation>
    <scope>NUCLEOTIDE SEQUENCE [LARGE SCALE GENOMIC DNA]</scope>
</reference>
<feature type="transmembrane region" description="Helical" evidence="2">
    <location>
        <begin position="69"/>
        <end position="92"/>
    </location>
</feature>
<dbReference type="InterPro" id="IPR000436">
    <property type="entry name" value="Sushi_SCR_CCP_dom"/>
</dbReference>
<dbReference type="SUPFAM" id="SSF57535">
    <property type="entry name" value="Complement control module/SCR domain"/>
    <property type="match status" value="1"/>
</dbReference>
<evidence type="ECO:0000259" key="3">
    <source>
        <dbReference type="SMART" id="SM00032"/>
    </source>
</evidence>
<evidence type="ECO:0000256" key="2">
    <source>
        <dbReference type="SAM" id="Phobius"/>
    </source>
</evidence>
<proteinExistence type="predicted"/>
<comment type="caution">
    <text evidence="4">The sequence shown here is derived from an EMBL/GenBank/DDBJ whole genome shotgun (WGS) entry which is preliminary data.</text>
</comment>
<dbReference type="Proteomes" id="UP000499080">
    <property type="component" value="Unassembled WGS sequence"/>
</dbReference>
<name>A0A4Y2P3F1_ARAVE</name>
<protein>
    <recommendedName>
        <fullName evidence="3">Sushi domain-containing protein</fullName>
    </recommendedName>
</protein>
<organism evidence="4 5">
    <name type="scientific">Araneus ventricosus</name>
    <name type="common">Orbweaver spider</name>
    <name type="synonym">Epeira ventricosa</name>
    <dbReference type="NCBI Taxonomy" id="182803"/>
    <lineage>
        <taxon>Eukaryota</taxon>
        <taxon>Metazoa</taxon>
        <taxon>Ecdysozoa</taxon>
        <taxon>Arthropoda</taxon>
        <taxon>Chelicerata</taxon>
        <taxon>Arachnida</taxon>
        <taxon>Araneae</taxon>
        <taxon>Araneomorphae</taxon>
        <taxon>Entelegynae</taxon>
        <taxon>Araneoidea</taxon>
        <taxon>Araneidae</taxon>
        <taxon>Araneus</taxon>
    </lineage>
</organism>
<evidence type="ECO:0000256" key="1">
    <source>
        <dbReference type="ARBA" id="ARBA00023157"/>
    </source>
</evidence>
<dbReference type="InterPro" id="IPR035976">
    <property type="entry name" value="Sushi/SCR/CCP_sf"/>
</dbReference>
<sequence>MDNEWCLLPPENSVPNGHLEVSRSKAVLHCNEGFKERDGRRVYATCENNTWSYLSLRCVEDTPEKDNNILGIVVGSVIATLILIFGLTIFLIRWNKVRGICVTYKPGNRNSHPTSPSFGDCSTTDL</sequence>
<accession>A0A4Y2P3F1</accession>
<evidence type="ECO:0000313" key="4">
    <source>
        <dbReference type="EMBL" id="GBN45861.1"/>
    </source>
</evidence>